<dbReference type="EMBL" id="LAZR01034890">
    <property type="protein sequence ID" value="KKL29010.1"/>
    <property type="molecule type" value="Genomic_DNA"/>
</dbReference>
<feature type="domain" description="Rhodanese" evidence="2">
    <location>
        <begin position="187"/>
        <end position="303"/>
    </location>
</feature>
<accession>A0A0F9C4C0</accession>
<protein>
    <recommendedName>
        <fullName evidence="2">Rhodanese domain-containing protein</fullName>
    </recommendedName>
</protein>
<dbReference type="SUPFAM" id="SSF52821">
    <property type="entry name" value="Rhodanese/Cell cycle control phosphatase"/>
    <property type="match status" value="2"/>
</dbReference>
<dbReference type="Gene3D" id="3.40.250.10">
    <property type="entry name" value="Rhodanese-like domain"/>
    <property type="match status" value="2"/>
</dbReference>
<dbReference type="PROSITE" id="PS50206">
    <property type="entry name" value="RHODANESE_3"/>
    <property type="match status" value="2"/>
</dbReference>
<name>A0A0F9C4C0_9ZZZZ</name>
<dbReference type="AlphaFoldDB" id="A0A0F9C4C0"/>
<sequence>MSRKILTVVILVMFTLGSFGIASAAGWANPELLLSAKQLKKSVSKSDWVVLDCRDLKDYAKGHIPGAISLGKRCKKALRDTTSRAFRDVSKYEKLFSKVGIGNDVHVVVYGEHSVTDTLKDTAVAFWILEYMGHKNVHFLNGGIDGWINAGYGLDNKPTIKPTKTFKANVVNSRYASTSEMVDIAKGKKKAQVIDARTSKEHKGKQIRALRGGRIPNSTINVSHKDTFDTSKDPESGKMVDNGFFSYEKVAGFYKGLDRNKRTIGYCQTGTRSTLTYLQLRLLGFKDPANYDESWRVYGSHYNDYPVD</sequence>
<proteinExistence type="predicted"/>
<gene>
    <name evidence="3" type="ORF">LCGC14_2369400</name>
</gene>
<evidence type="ECO:0000259" key="2">
    <source>
        <dbReference type="PROSITE" id="PS50206"/>
    </source>
</evidence>
<dbReference type="SMART" id="SM00450">
    <property type="entry name" value="RHOD"/>
    <property type="match status" value="2"/>
</dbReference>
<dbReference type="Pfam" id="PF00581">
    <property type="entry name" value="Rhodanese"/>
    <property type="match status" value="2"/>
</dbReference>
<dbReference type="InterPro" id="IPR001763">
    <property type="entry name" value="Rhodanese-like_dom"/>
</dbReference>
<keyword evidence="1" id="KW-0677">Repeat</keyword>
<feature type="domain" description="Rhodanese" evidence="2">
    <location>
        <begin position="44"/>
        <end position="156"/>
    </location>
</feature>
<evidence type="ECO:0000256" key="1">
    <source>
        <dbReference type="ARBA" id="ARBA00022737"/>
    </source>
</evidence>
<reference evidence="3" key="1">
    <citation type="journal article" date="2015" name="Nature">
        <title>Complex archaea that bridge the gap between prokaryotes and eukaryotes.</title>
        <authorList>
            <person name="Spang A."/>
            <person name="Saw J.H."/>
            <person name="Jorgensen S.L."/>
            <person name="Zaremba-Niedzwiedzka K."/>
            <person name="Martijn J."/>
            <person name="Lind A.E."/>
            <person name="van Eijk R."/>
            <person name="Schleper C."/>
            <person name="Guy L."/>
            <person name="Ettema T.J."/>
        </authorList>
    </citation>
    <scope>NUCLEOTIDE SEQUENCE</scope>
</reference>
<feature type="non-terminal residue" evidence="3">
    <location>
        <position position="308"/>
    </location>
</feature>
<dbReference type="InterPro" id="IPR036873">
    <property type="entry name" value="Rhodanese-like_dom_sf"/>
</dbReference>
<dbReference type="InterPro" id="IPR051126">
    <property type="entry name" value="Thiosulfate_sulfurtransferase"/>
</dbReference>
<comment type="caution">
    <text evidence="3">The sequence shown here is derived from an EMBL/GenBank/DDBJ whole genome shotgun (WGS) entry which is preliminary data.</text>
</comment>
<dbReference type="CDD" id="cd01448">
    <property type="entry name" value="TST_Repeat_1"/>
    <property type="match status" value="1"/>
</dbReference>
<dbReference type="PANTHER" id="PTHR43855">
    <property type="entry name" value="THIOSULFATE SULFURTRANSFERASE"/>
    <property type="match status" value="1"/>
</dbReference>
<dbReference type="GO" id="GO:0004792">
    <property type="term" value="F:thiosulfate-cyanide sulfurtransferase activity"/>
    <property type="evidence" value="ECO:0007669"/>
    <property type="project" value="InterPro"/>
</dbReference>
<dbReference type="PROSITE" id="PS00380">
    <property type="entry name" value="RHODANESE_1"/>
    <property type="match status" value="1"/>
</dbReference>
<dbReference type="PANTHER" id="PTHR43855:SF1">
    <property type="entry name" value="THIOSULFATE SULFURTRANSFERASE"/>
    <property type="match status" value="1"/>
</dbReference>
<dbReference type="InterPro" id="IPR001307">
    <property type="entry name" value="Thiosulphate_STrfase_CS"/>
</dbReference>
<organism evidence="3">
    <name type="scientific">marine sediment metagenome</name>
    <dbReference type="NCBI Taxonomy" id="412755"/>
    <lineage>
        <taxon>unclassified sequences</taxon>
        <taxon>metagenomes</taxon>
        <taxon>ecological metagenomes</taxon>
    </lineage>
</organism>
<evidence type="ECO:0000313" key="3">
    <source>
        <dbReference type="EMBL" id="KKL29010.1"/>
    </source>
</evidence>